<dbReference type="AlphaFoldDB" id="A0AAF0E4E8"/>
<dbReference type="EMBL" id="CP119940">
    <property type="protein sequence ID" value="WFD04244.1"/>
    <property type="molecule type" value="Genomic_DNA"/>
</dbReference>
<dbReference type="Proteomes" id="UP001214603">
    <property type="component" value="Chromosome 7"/>
</dbReference>
<protein>
    <submittedName>
        <fullName evidence="2">Uncharacterized protein</fullName>
    </submittedName>
</protein>
<feature type="compositionally biased region" description="Basic and acidic residues" evidence="1">
    <location>
        <begin position="28"/>
        <end position="40"/>
    </location>
</feature>
<sequence length="290" mass="31330">MVPAAGDEAPFRAHLAAFAYARASPDARIHKRMPGDDATPKRHAPRTPLAPKPPNTPNAVSTPSKPPRTPAARVRTTPNAPHILESVPRDCIRALPRCALCASHFPASYTAPKRRTHLAQCAAARAVSDERLLRLVLDAVHAEIHTQRARWADAQAARTLFDTLVPSAASTPRWHRLEAQLPSASRVSLRPAAEGHRAARAALTTMLPRLVARGAAPPRYPPRPAPLYDAAYRTPARMLRGVLASLDPCVRAPAGPRRVPRRAYVATSDEEEGAEAYVATSDGEEACAYL</sequence>
<accession>A0AAF0E4E8</accession>
<name>A0AAF0E4E8_9BASI</name>
<reference evidence="2" key="1">
    <citation type="submission" date="2023-03" db="EMBL/GenBank/DDBJ databases">
        <title>Mating type loci evolution in Malassezia.</title>
        <authorList>
            <person name="Coelho M.A."/>
        </authorList>
    </citation>
    <scope>NUCLEOTIDE SEQUENCE</scope>
    <source>
        <strain evidence="2">CBS 7876</strain>
    </source>
</reference>
<proteinExistence type="predicted"/>
<organism evidence="2 3">
    <name type="scientific">Malassezia obtusa</name>
    <dbReference type="NCBI Taxonomy" id="76774"/>
    <lineage>
        <taxon>Eukaryota</taxon>
        <taxon>Fungi</taxon>
        <taxon>Dikarya</taxon>
        <taxon>Basidiomycota</taxon>
        <taxon>Ustilaginomycotina</taxon>
        <taxon>Malasseziomycetes</taxon>
        <taxon>Malasseziales</taxon>
        <taxon>Malasseziaceae</taxon>
        <taxon>Malassezia</taxon>
    </lineage>
</organism>
<feature type="region of interest" description="Disordered" evidence="1">
    <location>
        <begin position="28"/>
        <end position="75"/>
    </location>
</feature>
<evidence type="ECO:0000256" key="1">
    <source>
        <dbReference type="SAM" id="MobiDB-lite"/>
    </source>
</evidence>
<evidence type="ECO:0000313" key="3">
    <source>
        <dbReference type="Proteomes" id="UP001214603"/>
    </source>
</evidence>
<keyword evidence="3" id="KW-1185">Reference proteome</keyword>
<evidence type="ECO:0000313" key="2">
    <source>
        <dbReference type="EMBL" id="WFD04244.1"/>
    </source>
</evidence>
<gene>
    <name evidence="2" type="ORF">MOBT1_002949</name>
</gene>